<accession>X8DSU3</accession>
<proteinExistence type="predicted"/>
<dbReference type="Proteomes" id="UP000023351">
    <property type="component" value="Unassembled WGS sequence"/>
</dbReference>
<evidence type="ECO:0000313" key="1">
    <source>
        <dbReference type="EMBL" id="EUA71096.1"/>
    </source>
</evidence>
<comment type="caution">
    <text evidence="1">The sequence shown here is derived from an EMBL/GenBank/DDBJ whole genome shotgun (WGS) entry which is preliminary data.</text>
</comment>
<protein>
    <submittedName>
        <fullName evidence="1">Uncharacterized protein</fullName>
    </submittedName>
</protein>
<dbReference type="AlphaFoldDB" id="X8DSU3"/>
<evidence type="ECO:0000313" key="2">
    <source>
        <dbReference type="Proteomes" id="UP000023351"/>
    </source>
</evidence>
<name>X8DSU3_9MYCO</name>
<reference evidence="1 2" key="1">
    <citation type="submission" date="2013-12" db="EMBL/GenBank/DDBJ databases">
        <authorList>
            <person name="Zelazny A."/>
            <person name="Olivier K."/>
            <person name="Holland S."/>
            <person name="Lenaerts A."/>
            <person name="Ordway D."/>
            <person name="DeGroote M.A."/>
            <person name="Parker T."/>
            <person name="Sizemore C."/>
            <person name="Tallon L.J."/>
            <person name="Sadzewicz L.K."/>
            <person name="Sengamalay N."/>
            <person name="Fraser C.M."/>
            <person name="Hine E."/>
            <person name="Shefchek K.A."/>
            <person name="Das S.P."/>
            <person name="Tettelin H."/>
        </authorList>
    </citation>
    <scope>NUCLEOTIDE SEQUENCE [LARGE SCALE GENOMIC DNA]</scope>
    <source>
        <strain evidence="1 2">1513</strain>
    </source>
</reference>
<dbReference type="EMBL" id="JAOJ01000002">
    <property type="protein sequence ID" value="EUA71096.1"/>
    <property type="molecule type" value="Genomic_DNA"/>
</dbReference>
<organism evidence="1 2">
    <name type="scientific">Mycobacteroides abscessus subsp. bolletii 1513</name>
    <dbReference type="NCBI Taxonomy" id="1299321"/>
    <lineage>
        <taxon>Bacteria</taxon>
        <taxon>Bacillati</taxon>
        <taxon>Actinomycetota</taxon>
        <taxon>Actinomycetes</taxon>
        <taxon>Mycobacteriales</taxon>
        <taxon>Mycobacteriaceae</taxon>
        <taxon>Mycobacteroides</taxon>
        <taxon>Mycobacteroides abscessus</taxon>
    </lineage>
</organism>
<dbReference type="PATRIC" id="fig|1299321.3.peg.2834"/>
<gene>
    <name evidence="1" type="ORF">I540_2921</name>
</gene>
<sequence>MAPTLVRSISGNPSNWPPTLPPLARNSAILASLNDCSVPDGSLMVISIRWIDWVHLCQWH</sequence>